<dbReference type="Pfam" id="PF00395">
    <property type="entry name" value="SLH"/>
    <property type="match status" value="3"/>
</dbReference>
<dbReference type="GO" id="GO:0033922">
    <property type="term" value="F:peptidoglycan beta-N-acetylmuramidase activity"/>
    <property type="evidence" value="ECO:0007669"/>
    <property type="project" value="InterPro"/>
</dbReference>
<feature type="region of interest" description="Disordered" evidence="2">
    <location>
        <begin position="2753"/>
        <end position="2774"/>
    </location>
</feature>
<feature type="chain" id="PRO_5035255699" evidence="3">
    <location>
        <begin position="28"/>
        <end position="3077"/>
    </location>
</feature>
<reference evidence="5" key="1">
    <citation type="submission" date="2020-08" db="EMBL/GenBank/DDBJ databases">
        <title>Genome public.</title>
        <authorList>
            <person name="Liu C."/>
            <person name="Sun Q."/>
        </authorList>
    </citation>
    <scope>NUCLEOTIDE SEQUENCE</scope>
    <source>
        <strain evidence="5">NSJ-52</strain>
    </source>
</reference>
<dbReference type="InterPro" id="IPR001119">
    <property type="entry name" value="SLH_dom"/>
</dbReference>
<dbReference type="Proteomes" id="UP000607645">
    <property type="component" value="Unassembled WGS sequence"/>
</dbReference>
<evidence type="ECO:0000259" key="4">
    <source>
        <dbReference type="PROSITE" id="PS51272"/>
    </source>
</evidence>
<dbReference type="InterPro" id="IPR005135">
    <property type="entry name" value="Endo/exonuclease/phosphatase"/>
</dbReference>
<dbReference type="Pfam" id="PF07075">
    <property type="entry name" value="NamZ_N"/>
    <property type="match status" value="3"/>
</dbReference>
<dbReference type="InterPro" id="IPR008302">
    <property type="entry name" value="NamZ"/>
</dbReference>
<dbReference type="PANTHER" id="PTHR42915">
    <property type="entry name" value="HYPOTHETICAL 460 KDA PROTEIN IN FEUA-SIGW INTERGENIC REGION [PRECURSOR]"/>
    <property type="match status" value="1"/>
</dbReference>
<comment type="caution">
    <text evidence="5">The sequence shown here is derived from an EMBL/GenBank/DDBJ whole genome shotgun (WGS) entry which is preliminary data.</text>
</comment>
<dbReference type="Gene3D" id="1.20.1270.90">
    <property type="entry name" value="AF1782-like"/>
    <property type="match status" value="1"/>
</dbReference>
<keyword evidence="1" id="KW-0677">Repeat</keyword>
<dbReference type="RefSeq" id="WP_186919430.1">
    <property type="nucleotide sequence ID" value="NZ_JACOPQ010000008.1"/>
</dbReference>
<evidence type="ECO:0000256" key="1">
    <source>
        <dbReference type="ARBA" id="ARBA00022737"/>
    </source>
</evidence>
<accession>A0A8J6JMQ7</accession>
<evidence type="ECO:0000256" key="2">
    <source>
        <dbReference type="SAM" id="MobiDB-lite"/>
    </source>
</evidence>
<dbReference type="Pfam" id="PF18998">
    <property type="entry name" value="Flg_new_2"/>
    <property type="match status" value="1"/>
</dbReference>
<dbReference type="Gene3D" id="3.40.710.10">
    <property type="entry name" value="DD-peptidase/beta-lactamase superfamily"/>
    <property type="match status" value="2"/>
</dbReference>
<feature type="domain" description="SLH" evidence="4">
    <location>
        <begin position="2955"/>
        <end position="3018"/>
    </location>
</feature>
<dbReference type="EMBL" id="JACOPQ010000008">
    <property type="protein sequence ID" value="MBC5737620.1"/>
    <property type="molecule type" value="Genomic_DNA"/>
</dbReference>
<dbReference type="InterPro" id="IPR048502">
    <property type="entry name" value="NamZ_N"/>
</dbReference>
<feature type="compositionally biased region" description="Polar residues" evidence="2">
    <location>
        <begin position="2760"/>
        <end position="2774"/>
    </location>
</feature>
<gene>
    <name evidence="5" type="primary">pbp4b</name>
    <name evidence="5" type="ORF">H8S62_11455</name>
</gene>
<dbReference type="InterPro" id="IPR012338">
    <property type="entry name" value="Beta-lactam/transpept-like"/>
</dbReference>
<dbReference type="InterPro" id="IPR036691">
    <property type="entry name" value="Endo/exonu/phosph_ase_sf"/>
</dbReference>
<dbReference type="InterPro" id="IPR001466">
    <property type="entry name" value="Beta-lactam-related"/>
</dbReference>
<dbReference type="Pfam" id="PF03372">
    <property type="entry name" value="Exo_endo_phos"/>
    <property type="match status" value="1"/>
</dbReference>
<dbReference type="PROSITE" id="PS51272">
    <property type="entry name" value="SLH"/>
    <property type="match status" value="3"/>
</dbReference>
<keyword evidence="6" id="KW-1185">Reference proteome</keyword>
<evidence type="ECO:0000313" key="6">
    <source>
        <dbReference type="Proteomes" id="UP000607645"/>
    </source>
</evidence>
<dbReference type="Pfam" id="PF00144">
    <property type="entry name" value="Beta-lactamase"/>
    <property type="match status" value="2"/>
</dbReference>
<evidence type="ECO:0000256" key="3">
    <source>
        <dbReference type="SAM" id="SignalP"/>
    </source>
</evidence>
<protein>
    <submittedName>
        <fullName evidence="5">Penicillin binding protein PBP4B</fullName>
    </submittedName>
</protein>
<name>A0A8J6JMQ7_9FIRM</name>
<keyword evidence="3" id="KW-0732">Signal</keyword>
<dbReference type="SUPFAM" id="SSF56219">
    <property type="entry name" value="DNase I-like"/>
    <property type="match status" value="1"/>
</dbReference>
<feature type="domain" description="SLH" evidence="4">
    <location>
        <begin position="2896"/>
        <end position="2954"/>
    </location>
</feature>
<dbReference type="InterPro" id="IPR048503">
    <property type="entry name" value="NamZ_C"/>
</dbReference>
<feature type="signal peptide" evidence="3">
    <location>
        <begin position="1"/>
        <end position="27"/>
    </location>
</feature>
<feature type="domain" description="SLH" evidence="4">
    <location>
        <begin position="3022"/>
        <end position="3077"/>
    </location>
</feature>
<dbReference type="SUPFAM" id="SSF56601">
    <property type="entry name" value="beta-lactamase/transpeptidase-like"/>
    <property type="match status" value="2"/>
</dbReference>
<dbReference type="Gene3D" id="3.60.10.10">
    <property type="entry name" value="Endonuclease/exonuclease/phosphatase"/>
    <property type="match status" value="1"/>
</dbReference>
<dbReference type="PANTHER" id="PTHR42915:SF1">
    <property type="entry name" value="PEPTIDOGLYCAN BETA-N-ACETYLMURAMIDASE NAMZ"/>
    <property type="match status" value="1"/>
</dbReference>
<dbReference type="Pfam" id="PF20732">
    <property type="entry name" value="NamZ_C"/>
    <property type="match status" value="2"/>
</dbReference>
<dbReference type="Gene3D" id="3.90.1150.140">
    <property type="match status" value="2"/>
</dbReference>
<organism evidence="5 6">
    <name type="scientific">Lawsonibacter faecis</name>
    <dbReference type="NCBI Taxonomy" id="2763052"/>
    <lineage>
        <taxon>Bacteria</taxon>
        <taxon>Bacillati</taxon>
        <taxon>Bacillota</taxon>
        <taxon>Clostridia</taxon>
        <taxon>Eubacteriales</taxon>
        <taxon>Oscillospiraceae</taxon>
        <taxon>Lawsonibacter</taxon>
    </lineage>
</organism>
<dbReference type="Pfam" id="PF07554">
    <property type="entry name" value="FIVAR"/>
    <property type="match status" value="1"/>
</dbReference>
<dbReference type="NCBIfam" id="NF002968">
    <property type="entry name" value="PRK03642.1"/>
    <property type="match status" value="2"/>
</dbReference>
<sequence>MKQIHKRLMAMLLTVALAISIAGPAAAEGAPSGYGSNKVAPIMNTVSQAELPDRDWQGTAAFPDWQNYVDDTLAMNSLYSFTMFSGQGELYVTPAAGVTGFRLFVNNAEIDTAPMAAGKTWKVDISELALDGTNTVQVTNITPADLADAVTVHVPYPVVLPGAPADVGMDEDVVGLIGDFIEAEVKYGFSGAQLAVVKDGRLVISEAWGAANGYNPDGSRIQPGDENYVPVTTDTLYDLASNTKMYSVNYAIQYLVDRQQIDLDAHITDFFPTFDDAGKTVFKEGTTDAQKENILQWKSQLRVRDILMHQAGFDPDPQYHNDKFNQATQQPDPAVDNPLFSQNRETTLEKVLASPLTYQPGTKTVYSDVDYMLLCFIVEQVVGKGLDEFLKETFWDPMGLTHMTYNPLENGFTKEQTAATELQGNTRGEDQHGQRISFRNVRTDTVWGEVHDEKAYYAMEGVSGHAGLFSNAEDLAKLASVMLTGGYGGHRFFSPNTIDEFIKPKSMDYPTWGLGWYRQAELGRTSYFSTQASNAAIGHQGWTGTLTVVDPEEDLVVVVLTNKKNSPVIDNTVDANDFYSDNMVLGALGGVVGMVYDALRSSGDAMDSTVLQMAHDRIRLMMSHEDKYDEGVHMNDAFALVDLAVTRAEERKSEVTRANAALALKNLKDFVAIYIVRQENKDNAAAWAADMQARIDAIVTNGSAPAAPGLMAEYTGAVTDTDFEGSPFNGGDMNYVYFPRPYSPTGSTSTVYYNTGTWFDGYEGQGTLYLYLGKALTVDGGIRIFVNGVEVDNSNLTGQTGIFAIDVSGVARNGRNSIQVTIPNINETARTSTRIAVANPTVVEGAPSQVGLDARALDMIDSIVQNDVDNGFTSAQMAVVKDGRLVYSNAWGTVNAYNPDGTPKTDSAPVTTDTLYDLASNTKMYCTNYAVQYLVQQKKMALTDPITKYFPNFASDTIEIRYAVSQGTGAPDLETARAWKAQLTVADILQHQAGFAPDPQFHNNQFNQATQKPEPGTDNVLYAIGKDNVAAAICKAPLVYEPGTKTVYSDVDYMLLGLIVEQVTGKDLDTFLKETFYTPLGLSRITYNPLDHGFTASEIAATELNGNSRDGAIDFDGIREGTIQGTVHDEKAYYAMGGVSGHAGLFSNAEDLARLAQTMLNPTGYGTHRLFGANVNEYFVSRKDSSATWGQGWWRQGDCGRPWYFGVQASRGTIGHQGWTGTLTMIDPAEDLVVVYLTNKINSPVTDNTVSANQFDGNWYTASTLGFVANILYQGLDSHDASGNIQPALDALMGDMAIDKLRLVDGEGTADAGHPIVKAAYSLADAVFDAAQARPTEQNIRAAGAVVDALDANRDAEKVRQLRARLELLDPTVPPSDTVKIGAEVLLESEAWKEHLKGKNVALFTNQVCVDKDMEHLADRLAADPDINLVCMFGGEHGLRGAYQAGAAVPHAMDPTTGLPVWSLYNGGTIDTAALGLAPLAEDLANPKNPNRPTMAMLTGNNGQWYEPVDVILFDLQEIGSKTWTYMYTLADCMMACVEARNLAGRDVEFIVLDRPSTISSDVVEGTMTQPGNASGISRYPLPSRYGLTMGELARLYQGEGYKNYWTKGAPGSDANEYGGTTAAPADWNWDDPAMENKISLADCRLTVVPCQGYTRDMYWDETDLQFILPSPNMPTWEAALIYTGTVWFEGPTINEGRGTTKPFELISAPYIDPIALAQRMNELELPGVRFRAASITPYIKNQTPGNYANILSHGVQIHITDKRAFSPVEMQTALFLTLRAMYGGAGDDHFNMPASVDQRTGSTWVREAVNAFPVGAGREQILDKTAEMMARMDDEMQDYLAIRDKYLMRAYNTPADKELVNTPEPVISLGYEALLADRMDLLEGKKVGLVTNQTGVDKDLNHLADVLDGTVGVELTTLFSGGCGLRGEFQTPAAGDYEDNVTGSGTGLPVHRLYGTAPTAEQLANVEVLLFDMQDSGTRANSSAGLMADCMRACAENGVAFVLLDRPDPLGGTEADGPVEETGGYPIPTRYGMTLGELALMLKGEFEREALENLDLTVVPMEGWSRDMYYDETGLQYVMADRKIPTAKTALTYAALGWLEGTGQWTDSAADQKGVSSGWGTTKTYEFFGAPFIQPRMVEFAQALNDCGLPGVRFRMAAMTPWNNATEGAAIKFPNTACYGVQMHVYDEYAYSPVDTALAILTTLQELFPENAAGMFTAEFDQIVGNTWMAGAIKGGKSAAELRAGFQAGLEEFRALREDYLLYGADKSELDALIQSAEEKAEERYTPESWAPFAQALEAAKKVSADSAATQADIDNALAELDRRLQGLVEQSEDGKWTVTFRSGDSAEQVKVADGQSVSDPRDFIGWYMGGAAKFYADSDYTAPWNFGDAITQDTTIYVQVTEEVPGDRLVRVMTYNIRYGHNNDDQYDLQSIADVISASEADVVCLQEVDVNWGERSEYDDTLAILAEMTGMESFHAYIYDVPSKRGPEYPNERFGVAFLSRYPIETSANHEITRWSTQPGDPQPGEEGFPGMKPGFGEIVVDIDGLKFRAYNTHLDYRGAPPEGYPHTIRLDQVRDMLEIMDTTTAPAILTGDMNADAANPDAAEVFDPLLEHFADAWAEKGIGDGGSYPSDVPAGRIDYIFTTASMIDVVNAFRIDSQASDHRPVVADLLVHGDPQERAVTVTGGTADPAAATRGTTVTITAEEGPNQTFTGWTVLSGGVTLANAGEKVTTFTMGDQPVEIEANFETEAPPYIPPASSNKETVTVRNPDGSTTVTVTNKTTGTVTATTTYPDGAKTVVETRKDGTVTTTIQTKDNVKSETVTTPAGKTTAAVTLPKDKSAVVTIPVKDAGPGTVAYLVKDDGTRELVRKTAVGDGCVYVPLSGSARLEIADNGKRFADVPAGDWAADAVSFVTGRELFQGIGENAFAPAVPMSRAMLVTVLHRLENEPQAGSASFADVADGQWYTGAVRWAAANGIVKGTGGGLFDPSGNVTREQIAVILYQYAKYCGTVTEADGDAANGYADSAAVSPWAAEAMGWAVRQGLLTGKPGNLLAPSDSATRAEVALILMRFINS</sequence>
<proteinExistence type="predicted"/>
<evidence type="ECO:0000313" key="5">
    <source>
        <dbReference type="EMBL" id="MBC5737620.1"/>
    </source>
</evidence>
<dbReference type="InterPro" id="IPR044060">
    <property type="entry name" value="Bacterial_rp_domain"/>
</dbReference>
<dbReference type="Gene3D" id="3.40.50.12170">
    <property type="entry name" value="Uncharacterised protein PF07075, DUF1343"/>
    <property type="match status" value="2"/>
</dbReference>